<protein>
    <submittedName>
        <fullName evidence="1">Uncharacterized protein</fullName>
    </submittedName>
</protein>
<accession>A0ACC0JZ29</accession>
<name>A0ACC0JZ29_CHOFU</name>
<dbReference type="Proteomes" id="UP001064048">
    <property type="component" value="Chromosome Z"/>
</dbReference>
<evidence type="ECO:0000313" key="2">
    <source>
        <dbReference type="Proteomes" id="UP001064048"/>
    </source>
</evidence>
<keyword evidence="2" id="KW-1185">Reference proteome</keyword>
<comment type="caution">
    <text evidence="1">The sequence shown here is derived from an EMBL/GenBank/DDBJ whole genome shotgun (WGS) entry which is preliminary data.</text>
</comment>
<proteinExistence type="predicted"/>
<dbReference type="EMBL" id="CM046131">
    <property type="protein sequence ID" value="KAI8429375.1"/>
    <property type="molecule type" value="Genomic_DNA"/>
</dbReference>
<sequence length="457" mass="51426">MLRSVGAKCDGEVPNDLEQRENMLPTPDAKGKPETAANPAGKQEKLDAKPKTSEDDPKPRIVLTFRSEKTGTRSNNMKIVSSEEKHEEISPRRSSRIRVPVMWDSEEESEFASPKKEKAVSRPVSENDETSDGSTPKRSTRRRSKEFSDSVIANAIARKEKYNEPGPTQRPYRRIKPTSKVLGNKELRWLQSAYNSQEADLIERWEDGVMTRRSARRKSFEAVEEKKSDRGYDEEEDMEGEEMELEDLLLLFYSDEDMDADIDEDQELDEELISKLAEVETGSDISDDDEEFYCSTSVSKRPRRSTRLCSGYGGESEQAASPTPSDAKRIYTCRGALKGKPVFCQAIELVDGVRVGCSHGAARGPAGYAPLVRSGPRAPYILACGSHREQLRRHLCCAACGLFCSQGTFYRCSQNHLFHVECGIPSETRQRPGCPHCGVYTYRWQPVNCDCQKCAYS</sequence>
<organism evidence="1 2">
    <name type="scientific">Choristoneura fumiferana</name>
    <name type="common">Spruce budworm moth</name>
    <name type="synonym">Archips fumiferana</name>
    <dbReference type="NCBI Taxonomy" id="7141"/>
    <lineage>
        <taxon>Eukaryota</taxon>
        <taxon>Metazoa</taxon>
        <taxon>Ecdysozoa</taxon>
        <taxon>Arthropoda</taxon>
        <taxon>Hexapoda</taxon>
        <taxon>Insecta</taxon>
        <taxon>Pterygota</taxon>
        <taxon>Neoptera</taxon>
        <taxon>Endopterygota</taxon>
        <taxon>Lepidoptera</taxon>
        <taxon>Glossata</taxon>
        <taxon>Ditrysia</taxon>
        <taxon>Tortricoidea</taxon>
        <taxon>Tortricidae</taxon>
        <taxon>Tortricinae</taxon>
        <taxon>Choristoneura</taxon>
    </lineage>
</organism>
<gene>
    <name evidence="1" type="ORF">MSG28_000020</name>
</gene>
<evidence type="ECO:0000313" key="1">
    <source>
        <dbReference type="EMBL" id="KAI8429375.1"/>
    </source>
</evidence>
<reference evidence="1 2" key="1">
    <citation type="journal article" date="2022" name="Genome Biol. Evol.">
        <title>The Spruce Budworm Genome: Reconstructing the Evolutionary History of Antifreeze Proteins.</title>
        <authorList>
            <person name="Beliveau C."/>
            <person name="Gagne P."/>
            <person name="Picq S."/>
            <person name="Vernygora O."/>
            <person name="Keeling C.I."/>
            <person name="Pinkney K."/>
            <person name="Doucet D."/>
            <person name="Wen F."/>
            <person name="Johnston J.S."/>
            <person name="Maaroufi H."/>
            <person name="Boyle B."/>
            <person name="Laroche J."/>
            <person name="Dewar K."/>
            <person name="Juretic N."/>
            <person name="Blackburn G."/>
            <person name="Nisole A."/>
            <person name="Brunet B."/>
            <person name="Brandao M."/>
            <person name="Lumley L."/>
            <person name="Duan J."/>
            <person name="Quan G."/>
            <person name="Lucarotti C.J."/>
            <person name="Roe A.D."/>
            <person name="Sperling F.A.H."/>
            <person name="Levesque R.C."/>
            <person name="Cusson M."/>
        </authorList>
    </citation>
    <scope>NUCLEOTIDE SEQUENCE [LARGE SCALE GENOMIC DNA]</scope>
    <source>
        <strain evidence="1">Glfc:IPQL:Cfum</strain>
    </source>
</reference>